<organism evidence="2 3">
    <name type="scientific">Nostoc commune NIES-4072</name>
    <dbReference type="NCBI Taxonomy" id="2005467"/>
    <lineage>
        <taxon>Bacteria</taxon>
        <taxon>Bacillati</taxon>
        <taxon>Cyanobacteriota</taxon>
        <taxon>Cyanophyceae</taxon>
        <taxon>Nostocales</taxon>
        <taxon>Nostocaceae</taxon>
        <taxon>Nostoc</taxon>
    </lineage>
</organism>
<gene>
    <name evidence="2" type="ORF">NIES4072_15630</name>
</gene>
<dbReference type="EMBL" id="BDUD01000001">
    <property type="protein sequence ID" value="GBG17901.1"/>
    <property type="molecule type" value="Genomic_DNA"/>
</dbReference>
<keyword evidence="3" id="KW-1185">Reference proteome</keyword>
<evidence type="ECO:0000313" key="2">
    <source>
        <dbReference type="EMBL" id="GBG17901.1"/>
    </source>
</evidence>
<proteinExistence type="predicted"/>
<feature type="transmembrane region" description="Helical" evidence="1">
    <location>
        <begin position="29"/>
        <end position="62"/>
    </location>
</feature>
<sequence length="101" mass="11575">MLFLNLTISLKTSQKNNKLGTVFWTYRNIMLLTGYLIALPICTLIILSLLLPLLTGSLFAFIGTSHHSTSIPWIDNASECEHTGRNWRDHKCWDNEHDPTF</sequence>
<accession>A0A2R5FQ23</accession>
<comment type="caution">
    <text evidence="2">The sequence shown here is derived from an EMBL/GenBank/DDBJ whole genome shotgun (WGS) entry which is preliminary data.</text>
</comment>
<keyword evidence="1" id="KW-0812">Transmembrane</keyword>
<keyword evidence="1" id="KW-1133">Transmembrane helix</keyword>
<name>A0A2R5FQ23_NOSCO</name>
<dbReference type="AlphaFoldDB" id="A0A2R5FQ23"/>
<protein>
    <submittedName>
        <fullName evidence="2">Uncharacterized protein</fullName>
    </submittedName>
</protein>
<keyword evidence="1" id="KW-0472">Membrane</keyword>
<dbReference type="Proteomes" id="UP000245124">
    <property type="component" value="Unassembled WGS sequence"/>
</dbReference>
<reference evidence="2 3" key="1">
    <citation type="submission" date="2017-06" db="EMBL/GenBank/DDBJ databases">
        <title>Genome sequencing of cyanobaciteial culture collection at National Institute for Environmental Studies (NIES).</title>
        <authorList>
            <person name="Hirose Y."/>
            <person name="Shimura Y."/>
            <person name="Fujisawa T."/>
            <person name="Nakamura Y."/>
            <person name="Kawachi M."/>
        </authorList>
    </citation>
    <scope>NUCLEOTIDE SEQUENCE [LARGE SCALE GENOMIC DNA]</scope>
    <source>
        <strain evidence="2 3">NIES-4072</strain>
    </source>
</reference>
<evidence type="ECO:0000256" key="1">
    <source>
        <dbReference type="SAM" id="Phobius"/>
    </source>
</evidence>
<evidence type="ECO:0000313" key="3">
    <source>
        <dbReference type="Proteomes" id="UP000245124"/>
    </source>
</evidence>